<dbReference type="GO" id="GO:0005524">
    <property type="term" value="F:ATP binding"/>
    <property type="evidence" value="ECO:0007669"/>
    <property type="project" value="UniProtKB-KW"/>
</dbReference>
<dbReference type="PROSITE" id="PS00181">
    <property type="entry name" value="GLNA_ATP"/>
    <property type="match status" value="1"/>
</dbReference>
<feature type="domain" description="GS catalytic" evidence="13">
    <location>
        <begin position="112"/>
        <end position="361"/>
    </location>
</feature>
<dbReference type="GO" id="GO:0004356">
    <property type="term" value="F:glutamine synthetase activity"/>
    <property type="evidence" value="ECO:0007669"/>
    <property type="project" value="UniProtKB-EC"/>
</dbReference>
<dbReference type="EC" id="6.3.1.2" evidence="3 11"/>
<dbReference type="PROSITE" id="PS51986">
    <property type="entry name" value="GS_BETA_GRASP"/>
    <property type="match status" value="1"/>
</dbReference>
<dbReference type="InterPro" id="IPR014746">
    <property type="entry name" value="Gln_synth/guanido_kin_cat_dom"/>
</dbReference>
<dbReference type="Gene3D" id="3.30.590.10">
    <property type="entry name" value="Glutamine synthetase/guanido kinase, catalytic domain"/>
    <property type="match status" value="1"/>
</dbReference>
<dbReference type="InterPro" id="IPR050292">
    <property type="entry name" value="Glutamine_Synthetase"/>
</dbReference>
<keyword evidence="6 11" id="KW-0547">Nucleotide-binding</keyword>
<dbReference type="RefSeq" id="XP_022657880.1">
    <property type="nucleotide sequence ID" value="XM_022802145.1"/>
</dbReference>
<evidence type="ECO:0000313" key="15">
    <source>
        <dbReference type="Proteomes" id="UP000594260"/>
    </source>
</evidence>
<dbReference type="RefSeq" id="XP_022657882.1">
    <property type="nucleotide sequence ID" value="XM_022802147.1"/>
</dbReference>
<dbReference type="EnsemblMetazoa" id="XM_022802145">
    <property type="protein sequence ID" value="XP_022657880"/>
    <property type="gene ID" value="LOC111248967"/>
</dbReference>
<evidence type="ECO:0000256" key="5">
    <source>
        <dbReference type="ARBA" id="ARBA00022598"/>
    </source>
</evidence>
<organism evidence="14 15">
    <name type="scientific">Varroa destructor</name>
    <name type="common">Honeybee mite</name>
    <dbReference type="NCBI Taxonomy" id="109461"/>
    <lineage>
        <taxon>Eukaryota</taxon>
        <taxon>Metazoa</taxon>
        <taxon>Ecdysozoa</taxon>
        <taxon>Arthropoda</taxon>
        <taxon>Chelicerata</taxon>
        <taxon>Arachnida</taxon>
        <taxon>Acari</taxon>
        <taxon>Parasitiformes</taxon>
        <taxon>Mesostigmata</taxon>
        <taxon>Gamasina</taxon>
        <taxon>Dermanyssoidea</taxon>
        <taxon>Varroidae</taxon>
        <taxon>Varroa</taxon>
    </lineage>
</organism>
<dbReference type="InterPro" id="IPR027303">
    <property type="entry name" value="Gln_synth_gly_rich_site"/>
</dbReference>
<dbReference type="SMART" id="SM01230">
    <property type="entry name" value="Gln-synt_C"/>
    <property type="match status" value="1"/>
</dbReference>
<evidence type="ECO:0000256" key="10">
    <source>
        <dbReference type="RuleBase" id="RU000384"/>
    </source>
</evidence>
<dbReference type="Pfam" id="PF00120">
    <property type="entry name" value="Gln-synt_C"/>
    <property type="match status" value="1"/>
</dbReference>
<proteinExistence type="inferred from homology"/>
<dbReference type="EnsemblMetazoa" id="XM_022802146">
    <property type="protein sequence ID" value="XP_022657881"/>
    <property type="gene ID" value="LOC111248967"/>
</dbReference>
<dbReference type="FunFam" id="3.30.590.10:FF:000011">
    <property type="entry name" value="Glutamine synthetase"/>
    <property type="match status" value="1"/>
</dbReference>
<dbReference type="PROSITE" id="PS51987">
    <property type="entry name" value="GS_CATALYTIC"/>
    <property type="match status" value="1"/>
</dbReference>
<name>A0A7M7JX48_VARDE</name>
<dbReference type="SUPFAM" id="SSF55931">
    <property type="entry name" value="Glutamine synthetase/guanido kinase"/>
    <property type="match status" value="1"/>
</dbReference>
<evidence type="ECO:0000256" key="1">
    <source>
        <dbReference type="ARBA" id="ARBA00004496"/>
    </source>
</evidence>
<evidence type="ECO:0000259" key="13">
    <source>
        <dbReference type="PROSITE" id="PS51987"/>
    </source>
</evidence>
<evidence type="ECO:0000256" key="2">
    <source>
        <dbReference type="ARBA" id="ARBA00009897"/>
    </source>
</evidence>
<comment type="similarity">
    <text evidence="2 9 10">Belongs to the glutamine synthetase family.</text>
</comment>
<dbReference type="GO" id="GO:0006542">
    <property type="term" value="P:glutamine biosynthetic process"/>
    <property type="evidence" value="ECO:0007669"/>
    <property type="project" value="InterPro"/>
</dbReference>
<evidence type="ECO:0000256" key="7">
    <source>
        <dbReference type="ARBA" id="ARBA00022840"/>
    </source>
</evidence>
<dbReference type="AlphaFoldDB" id="A0A7M7JX48"/>
<reference evidence="14" key="1">
    <citation type="submission" date="2021-01" db="UniProtKB">
        <authorList>
            <consortium name="EnsemblMetazoa"/>
        </authorList>
    </citation>
    <scope>IDENTIFICATION</scope>
</reference>
<dbReference type="InterPro" id="IPR008146">
    <property type="entry name" value="Gln_synth_cat_dom"/>
</dbReference>
<dbReference type="PANTHER" id="PTHR20852">
    <property type="entry name" value="GLUTAMINE SYNTHETASE"/>
    <property type="match status" value="1"/>
</dbReference>
<evidence type="ECO:0000256" key="4">
    <source>
        <dbReference type="ARBA" id="ARBA00022490"/>
    </source>
</evidence>
<dbReference type="PROSITE" id="PS00180">
    <property type="entry name" value="GLNA_1"/>
    <property type="match status" value="1"/>
</dbReference>
<dbReference type="PANTHER" id="PTHR20852:SF57">
    <property type="entry name" value="GLUTAMINE SYNTHETASE 2 CYTOPLASMIC"/>
    <property type="match status" value="1"/>
</dbReference>
<dbReference type="Gene3D" id="3.10.20.70">
    <property type="entry name" value="Glutamine synthetase, N-terminal domain"/>
    <property type="match status" value="1"/>
</dbReference>
<keyword evidence="5 11" id="KW-0436">Ligase</keyword>
<keyword evidence="7 11" id="KW-0067">ATP-binding</keyword>
<protein>
    <recommendedName>
        <fullName evidence="3 11">Glutamine synthetase</fullName>
        <ecNumber evidence="3 11">6.3.1.2</ecNumber>
    </recommendedName>
</protein>
<evidence type="ECO:0000256" key="9">
    <source>
        <dbReference type="PROSITE-ProRule" id="PRU01330"/>
    </source>
</evidence>
<dbReference type="GO" id="GO:0005737">
    <property type="term" value="C:cytoplasm"/>
    <property type="evidence" value="ECO:0007669"/>
    <property type="project" value="UniProtKB-SubCell"/>
</dbReference>
<dbReference type="EnsemblMetazoa" id="XM_022802147">
    <property type="protein sequence ID" value="XP_022657882"/>
    <property type="gene ID" value="LOC111248967"/>
</dbReference>
<dbReference type="OMA" id="TKDYADH"/>
<keyword evidence="4" id="KW-0963">Cytoplasm</keyword>
<keyword evidence="15" id="KW-1185">Reference proteome</keyword>
<dbReference type="RefSeq" id="XP_022657881.1">
    <property type="nucleotide sequence ID" value="XM_022802146.1"/>
</dbReference>
<dbReference type="InterPro" id="IPR027302">
    <property type="entry name" value="Gln_synth_N_conserv_site"/>
</dbReference>
<dbReference type="FunFam" id="3.10.20.70:FF:000004">
    <property type="entry name" value="Glutamine synthetase"/>
    <property type="match status" value="1"/>
</dbReference>
<dbReference type="Proteomes" id="UP000594260">
    <property type="component" value="Unplaced"/>
</dbReference>
<evidence type="ECO:0000313" key="14">
    <source>
        <dbReference type="EnsemblMetazoa" id="XP_022657881"/>
    </source>
</evidence>
<dbReference type="SUPFAM" id="SSF54368">
    <property type="entry name" value="Glutamine synthetase, N-terminal domain"/>
    <property type="match status" value="1"/>
</dbReference>
<dbReference type="Pfam" id="PF03951">
    <property type="entry name" value="Gln-synt_N"/>
    <property type="match status" value="1"/>
</dbReference>
<dbReference type="InterPro" id="IPR036651">
    <property type="entry name" value="Gln_synt_N_sf"/>
</dbReference>
<dbReference type="GeneID" id="111248967"/>
<dbReference type="InterPro" id="IPR008147">
    <property type="entry name" value="Gln_synt_N"/>
</dbReference>
<accession>A0A7M7JX48</accession>
<evidence type="ECO:0000256" key="8">
    <source>
        <dbReference type="ARBA" id="ARBA00049436"/>
    </source>
</evidence>
<evidence type="ECO:0000259" key="12">
    <source>
        <dbReference type="PROSITE" id="PS51986"/>
    </source>
</evidence>
<comment type="catalytic activity">
    <reaction evidence="8 11">
        <text>L-glutamate + NH4(+) + ATP = L-glutamine + ADP + phosphate + H(+)</text>
        <dbReference type="Rhea" id="RHEA:16169"/>
        <dbReference type="ChEBI" id="CHEBI:15378"/>
        <dbReference type="ChEBI" id="CHEBI:28938"/>
        <dbReference type="ChEBI" id="CHEBI:29985"/>
        <dbReference type="ChEBI" id="CHEBI:30616"/>
        <dbReference type="ChEBI" id="CHEBI:43474"/>
        <dbReference type="ChEBI" id="CHEBI:58359"/>
        <dbReference type="ChEBI" id="CHEBI:456216"/>
        <dbReference type="EC" id="6.3.1.2"/>
    </reaction>
</comment>
<evidence type="ECO:0000256" key="3">
    <source>
        <dbReference type="ARBA" id="ARBA00012937"/>
    </source>
</evidence>
<evidence type="ECO:0000256" key="11">
    <source>
        <dbReference type="RuleBase" id="RU004356"/>
    </source>
</evidence>
<evidence type="ECO:0000256" key="6">
    <source>
        <dbReference type="ARBA" id="ARBA00022741"/>
    </source>
</evidence>
<comment type="subcellular location">
    <subcellularLocation>
        <location evidence="1">Cytoplasm</location>
    </subcellularLocation>
</comment>
<feature type="domain" description="GS beta-grasp" evidence="12">
    <location>
        <begin position="25"/>
        <end position="105"/>
    </location>
</feature>
<sequence>MMSANHAAKSTLDKYLALPQPRDKIQATYIWIDGSGEALRCKTRTIAKEPAKPDDLPIWNFDGSSTGQSKGNNSDVYLYPVAIYNDPFLGGQNKLVMCETYTWDKKPHSTNKRHSCKRTVDLCANQRPWFGIEQEYTLLDTDGYPYMWPKQGFPGPQGPYYCGVGANKVYGRDLVEAHYRACLYAGINVAGTNAEVMPSQWEYQVGPCEGIDVADQLWVSRYILQRLGEHFGILVSFDPKPMRDWNGAGAHTNFSTETMRKPGGISAIQEAITKLSKRHREHICAYDPRGGRDNERRLTGLHETSSINDFSAGTANRNASIRIPRLVDEEGQGYLEDRRPSSNCDPYSVVDIILRTTCLNE</sequence>